<dbReference type="EMBL" id="AVOT02003753">
    <property type="protein sequence ID" value="MBW0474487.1"/>
    <property type="molecule type" value="Genomic_DNA"/>
</dbReference>
<evidence type="ECO:0000313" key="2">
    <source>
        <dbReference type="EMBL" id="MBW0474487.1"/>
    </source>
</evidence>
<dbReference type="AlphaFoldDB" id="A0A9Q3BZR3"/>
<reference evidence="2" key="1">
    <citation type="submission" date="2021-03" db="EMBL/GenBank/DDBJ databases">
        <title>Draft genome sequence of rust myrtle Austropuccinia psidii MF-1, a brazilian biotype.</title>
        <authorList>
            <person name="Quecine M.C."/>
            <person name="Pachon D.M.R."/>
            <person name="Bonatelli M.L."/>
            <person name="Correr F.H."/>
            <person name="Franceschini L.M."/>
            <person name="Leite T.F."/>
            <person name="Margarido G.R.A."/>
            <person name="Almeida C.A."/>
            <person name="Ferrarezi J.A."/>
            <person name="Labate C.A."/>
        </authorList>
    </citation>
    <scope>NUCLEOTIDE SEQUENCE</scope>
    <source>
        <strain evidence="2">MF-1</strain>
    </source>
</reference>
<evidence type="ECO:0000313" key="3">
    <source>
        <dbReference type="Proteomes" id="UP000765509"/>
    </source>
</evidence>
<comment type="caution">
    <text evidence="2">The sequence shown here is derived from an EMBL/GenBank/DDBJ whole genome shotgun (WGS) entry which is preliminary data.</text>
</comment>
<keyword evidence="3" id="KW-1185">Reference proteome</keyword>
<dbReference type="Proteomes" id="UP000765509">
    <property type="component" value="Unassembled WGS sequence"/>
</dbReference>
<proteinExistence type="predicted"/>
<gene>
    <name evidence="2" type="ORF">O181_014202</name>
</gene>
<sequence length="109" mass="12042">MPLRRCPHIRPHPLNPLHCLSYLGSHCALLICLRFRPHTGLILNSAYHPYVPAVPSRCDSDATPISALTTPYASTPLPLTILTLPWRPQDKPSMPAPHLRTPTASVLDP</sequence>
<feature type="region of interest" description="Disordered" evidence="1">
    <location>
        <begin position="88"/>
        <end position="109"/>
    </location>
</feature>
<organism evidence="2 3">
    <name type="scientific">Austropuccinia psidii MF-1</name>
    <dbReference type="NCBI Taxonomy" id="1389203"/>
    <lineage>
        <taxon>Eukaryota</taxon>
        <taxon>Fungi</taxon>
        <taxon>Dikarya</taxon>
        <taxon>Basidiomycota</taxon>
        <taxon>Pucciniomycotina</taxon>
        <taxon>Pucciniomycetes</taxon>
        <taxon>Pucciniales</taxon>
        <taxon>Sphaerophragmiaceae</taxon>
        <taxon>Austropuccinia</taxon>
    </lineage>
</organism>
<evidence type="ECO:0000256" key="1">
    <source>
        <dbReference type="SAM" id="MobiDB-lite"/>
    </source>
</evidence>
<accession>A0A9Q3BZR3</accession>
<name>A0A9Q3BZR3_9BASI</name>
<protein>
    <submittedName>
        <fullName evidence="2">Uncharacterized protein</fullName>
    </submittedName>
</protein>